<name>A0ABV1SZG1_9ACTN</name>
<reference evidence="2 3" key="1">
    <citation type="submission" date="2024-06" db="EMBL/GenBank/DDBJ databases">
        <title>The Natural Products Discovery Center: Release of the First 8490 Sequenced Strains for Exploring Actinobacteria Biosynthetic Diversity.</title>
        <authorList>
            <person name="Kalkreuter E."/>
            <person name="Kautsar S.A."/>
            <person name="Yang D."/>
            <person name="Bader C.D."/>
            <person name="Teijaro C.N."/>
            <person name="Fluegel L."/>
            <person name="Davis C.M."/>
            <person name="Simpson J.R."/>
            <person name="Lauterbach L."/>
            <person name="Steele A.D."/>
            <person name="Gui C."/>
            <person name="Meng S."/>
            <person name="Li G."/>
            <person name="Viehrig K."/>
            <person name="Ye F."/>
            <person name="Su P."/>
            <person name="Kiefer A.F."/>
            <person name="Nichols A."/>
            <person name="Cepeda A.J."/>
            <person name="Yan W."/>
            <person name="Fan B."/>
            <person name="Jiang Y."/>
            <person name="Adhikari A."/>
            <person name="Zheng C.-J."/>
            <person name="Schuster L."/>
            <person name="Cowan T.M."/>
            <person name="Smanski M.J."/>
            <person name="Chevrette M.G."/>
            <person name="De Carvalho L.P.S."/>
            <person name="Shen B."/>
        </authorList>
    </citation>
    <scope>NUCLEOTIDE SEQUENCE [LARGE SCALE GENOMIC DNA]</scope>
    <source>
        <strain evidence="2 3">NPDC001615</strain>
    </source>
</reference>
<dbReference type="RefSeq" id="WP_352148649.1">
    <property type="nucleotide sequence ID" value="NZ_JBEOZY010000023.1"/>
</dbReference>
<gene>
    <name evidence="2" type="ORF">ABT188_21580</name>
</gene>
<protein>
    <recommendedName>
        <fullName evidence="4">Transposase</fullName>
    </recommendedName>
</protein>
<evidence type="ECO:0008006" key="4">
    <source>
        <dbReference type="Google" id="ProtNLM"/>
    </source>
</evidence>
<accession>A0ABV1SZG1</accession>
<sequence>MTKPRAWRNPEKIRQCRPRPVTDAPAQVPDSKVGQLDALLQESGVLELIDTELQGRPGPKGLPVRTVLVGLLLALHYHRSASLADVCRVLLDGLRAPARSWLGVPDGSRADDHARIAFSRRVYRSFDRLTTALDPLRCDRRRRLPAAEAHVVAAAWEDTDAERTRRRELLQEVSDRLVLITVRLAHRRGLFKGWRGDIAADTTPIPAWHQPPQERRCLASVELTAGWHYCGGSEEGIFGHSASLLVASSRRHPAGHPQAGERVSRHPQLALGLVLDTPGKRIGPNAVRSLARLAPLGFPTGLLAADRAYTDQITEHFAQPVRTMGYQLILDYKQQHRGVQGTHQGALLVDGSLACPAMPDALARATAGLDNRAVRGIDDSSELRDLIAAREPYFLKLKQSADERGAIRLQCPASGPSPAVSCPRFNQVHRVPAPRPAVVDLTNKRATAAHAAAKPTVPIPQGERLRPLPRSELPRICQKPTITIRPGDLGKLDKFRQDRHYLHPTWQDAYRPERANIEGLNGRAKSHGIDISDPTKRLAHGRVAQTILLALMICSINLHILFTWQQTTGARATATTHEVIASIAGPAAQPPAAAGLPPPNGPKIRTTT</sequence>
<evidence type="ECO:0000313" key="3">
    <source>
        <dbReference type="Proteomes" id="UP001496720"/>
    </source>
</evidence>
<comment type="caution">
    <text evidence="2">The sequence shown here is derived from an EMBL/GenBank/DDBJ whole genome shotgun (WGS) entry which is preliminary data.</text>
</comment>
<dbReference type="Proteomes" id="UP001496720">
    <property type="component" value="Unassembled WGS sequence"/>
</dbReference>
<keyword evidence="3" id="KW-1185">Reference proteome</keyword>
<feature type="region of interest" description="Disordered" evidence="1">
    <location>
        <begin position="1"/>
        <end position="28"/>
    </location>
</feature>
<feature type="region of interest" description="Disordered" evidence="1">
    <location>
        <begin position="586"/>
        <end position="608"/>
    </location>
</feature>
<feature type="compositionally biased region" description="Low complexity" evidence="1">
    <location>
        <begin position="586"/>
        <end position="595"/>
    </location>
</feature>
<evidence type="ECO:0000256" key="1">
    <source>
        <dbReference type="SAM" id="MobiDB-lite"/>
    </source>
</evidence>
<organism evidence="2 3">
    <name type="scientific">Streptomyces violaceorubidus</name>
    <dbReference type="NCBI Taxonomy" id="284042"/>
    <lineage>
        <taxon>Bacteria</taxon>
        <taxon>Bacillati</taxon>
        <taxon>Actinomycetota</taxon>
        <taxon>Actinomycetes</taxon>
        <taxon>Kitasatosporales</taxon>
        <taxon>Streptomycetaceae</taxon>
        <taxon>Streptomyces</taxon>
    </lineage>
</organism>
<evidence type="ECO:0000313" key="2">
    <source>
        <dbReference type="EMBL" id="MER6167115.1"/>
    </source>
</evidence>
<dbReference type="EMBL" id="JBEOZY010000023">
    <property type="protein sequence ID" value="MER6167115.1"/>
    <property type="molecule type" value="Genomic_DNA"/>
</dbReference>
<proteinExistence type="predicted"/>